<dbReference type="Proteomes" id="UP000078428">
    <property type="component" value="Unassembled WGS sequence"/>
</dbReference>
<evidence type="ECO:0000313" key="2">
    <source>
        <dbReference type="Proteomes" id="UP000078428"/>
    </source>
</evidence>
<dbReference type="EMBL" id="LWQT01000096">
    <property type="protein sequence ID" value="OAN45866.1"/>
    <property type="molecule type" value="Genomic_DNA"/>
</dbReference>
<keyword evidence="2" id="KW-1185">Reference proteome</keyword>
<protein>
    <recommendedName>
        <fullName evidence="3">Replication initiation factor</fullName>
    </recommendedName>
</protein>
<dbReference type="AlphaFoldDB" id="A0A178MBF6"/>
<comment type="caution">
    <text evidence="1">The sequence shown here is derived from an EMBL/GenBank/DDBJ whole genome shotgun (WGS) entry which is preliminary data.</text>
</comment>
<name>A0A178MBF6_9PROT</name>
<evidence type="ECO:0000313" key="1">
    <source>
        <dbReference type="EMBL" id="OAN45866.1"/>
    </source>
</evidence>
<accession>A0A178MBF6</accession>
<reference evidence="1 2" key="1">
    <citation type="submission" date="2016-04" db="EMBL/GenBank/DDBJ databases">
        <title>Draft genome sequence of freshwater magnetotactic bacteria Magnetospirillum marisnigri SP-1 and Magnetospirillum moscoviense BB-1.</title>
        <authorList>
            <person name="Koziaeva V."/>
            <person name="Dziuba M.V."/>
            <person name="Ivanov T.M."/>
            <person name="Kuznetsov B."/>
            <person name="Grouzdev D.S."/>
        </authorList>
    </citation>
    <scope>NUCLEOTIDE SEQUENCE [LARGE SCALE GENOMIC DNA]</scope>
    <source>
        <strain evidence="1 2">SP-1</strain>
    </source>
</reference>
<dbReference type="STRING" id="1285242.A6A04_20810"/>
<organism evidence="1 2">
    <name type="scientific">Paramagnetospirillum marisnigri</name>
    <dbReference type="NCBI Taxonomy" id="1285242"/>
    <lineage>
        <taxon>Bacteria</taxon>
        <taxon>Pseudomonadati</taxon>
        <taxon>Pseudomonadota</taxon>
        <taxon>Alphaproteobacteria</taxon>
        <taxon>Rhodospirillales</taxon>
        <taxon>Magnetospirillaceae</taxon>
        <taxon>Paramagnetospirillum</taxon>
    </lineage>
</organism>
<evidence type="ECO:0008006" key="3">
    <source>
        <dbReference type="Google" id="ProtNLM"/>
    </source>
</evidence>
<sequence length="369" mass="41823">MVEAFDIAIPDTMCDRLEAARLRAEALSEDLSGREVFTLGGVEFQMIALRGKGLRWRLENDDLTIRIRPVKMGYPVSVRYSAAGLWEHGYAKLHQKAERAVRALGCPRGADWQRLSEVHRAFDFHAPDFTPEMRPGLIGQVIAHSEVNRKGICGRDFETDEIWGKAGRLETLTIGKRAPLEIQVYDKGREIEEASGKTWMLALWERSGAWTRTGTARQEHCWRIEVRFRSDFLRNRSVLTMADYVEAQAALLAEALLTRRLCVPSEDSNRARWPLHWMWCAALHHSGEAEQALPLGRRLTEARDVIGERLVKGLAGTLRAAVVLRCGHWNQAVAALLLPRLIAVAEADAKHDDKVALARERYRYLDEAK</sequence>
<gene>
    <name evidence="1" type="ORF">A6A04_20810</name>
</gene>
<proteinExistence type="predicted"/>